<feature type="transmembrane region" description="Helical" evidence="6">
    <location>
        <begin position="20"/>
        <end position="41"/>
    </location>
</feature>
<feature type="transmembrane region" description="Helical" evidence="6">
    <location>
        <begin position="104"/>
        <end position="132"/>
    </location>
</feature>
<evidence type="ECO:0000256" key="6">
    <source>
        <dbReference type="PIRNR" id="PIRNR018968"/>
    </source>
</evidence>
<keyword evidence="9" id="KW-1185">Reference proteome</keyword>
<evidence type="ECO:0000256" key="4">
    <source>
        <dbReference type="ARBA" id="ARBA00022989"/>
    </source>
</evidence>
<proteinExistence type="inferred from homology"/>
<dbReference type="InterPro" id="IPR003838">
    <property type="entry name" value="ABC3_permease_C"/>
</dbReference>
<dbReference type="Proteomes" id="UP001623592">
    <property type="component" value="Unassembled WGS sequence"/>
</dbReference>
<dbReference type="Pfam" id="PF02687">
    <property type="entry name" value="FtsX"/>
    <property type="match status" value="1"/>
</dbReference>
<comment type="similarity">
    <text evidence="6">Belongs to the ABC-4 integral membrane protein family.</text>
</comment>
<dbReference type="InterPro" id="IPR052536">
    <property type="entry name" value="ABC-4_Integral_Memb_Prot"/>
</dbReference>
<name>A0ABW8TJ20_9CLOT</name>
<dbReference type="RefSeq" id="WP_406788870.1">
    <property type="nucleotide sequence ID" value="NZ_JBJIAA010000015.1"/>
</dbReference>
<comment type="subcellular location">
    <subcellularLocation>
        <location evidence="1 6">Cell membrane</location>
        <topology evidence="1 6">Multi-pass membrane protein</topology>
    </subcellularLocation>
</comment>
<protein>
    <submittedName>
        <fullName evidence="8">ABC transporter permease</fullName>
    </submittedName>
</protein>
<feature type="transmembrane region" description="Helical" evidence="6">
    <location>
        <begin position="229"/>
        <end position="252"/>
    </location>
</feature>
<feature type="domain" description="ABC3 transporter permease C-terminal" evidence="7">
    <location>
        <begin position="61"/>
        <end position="179"/>
    </location>
</feature>
<evidence type="ECO:0000256" key="5">
    <source>
        <dbReference type="ARBA" id="ARBA00023136"/>
    </source>
</evidence>
<evidence type="ECO:0000256" key="3">
    <source>
        <dbReference type="ARBA" id="ARBA00022692"/>
    </source>
</evidence>
<feature type="transmembrane region" description="Helical" evidence="6">
    <location>
        <begin position="61"/>
        <end position="83"/>
    </location>
</feature>
<feature type="transmembrane region" description="Helical" evidence="6">
    <location>
        <begin position="196"/>
        <end position="217"/>
    </location>
</feature>
<dbReference type="PIRSF" id="PIRSF018968">
    <property type="entry name" value="ABC_permease_BceB"/>
    <property type="match status" value="1"/>
</dbReference>
<reference evidence="8 9" key="1">
    <citation type="submission" date="2024-11" db="EMBL/GenBank/DDBJ databases">
        <authorList>
            <person name="Heng Y.C."/>
            <person name="Lim A.C.H."/>
            <person name="Lee J.K.Y."/>
            <person name="Kittelmann S."/>
        </authorList>
    </citation>
    <scope>NUCLEOTIDE SEQUENCE [LARGE SCALE GENOMIC DNA]</scope>
    <source>
        <strain evidence="8 9">WILCCON 0114</strain>
    </source>
</reference>
<feature type="transmembrane region" description="Helical" evidence="6">
    <location>
        <begin position="608"/>
        <end position="627"/>
    </location>
</feature>
<keyword evidence="2 6" id="KW-1003">Cell membrane</keyword>
<evidence type="ECO:0000313" key="8">
    <source>
        <dbReference type="EMBL" id="MFL0252221.1"/>
    </source>
</evidence>
<keyword evidence="3 6" id="KW-0812">Transmembrane</keyword>
<accession>A0ABW8TJ20</accession>
<comment type="caution">
    <text evidence="8">The sequence shown here is derived from an EMBL/GenBank/DDBJ whole genome shotgun (WGS) entry which is preliminary data.</text>
</comment>
<sequence length="672" mass="76930">MSLWKMILKNAKYNIKNYTAYLLGNSFIIAILFMFFSLALSKEFMEAQKTNFEITNSLNSTIVLMVAFSIAFIIYTTVSFTKYRGKEFGIYFTIGLTSKNIINILLYENFMIAIASFVFGGVFGTVFLKLFYMAILKLLSITNINIQISSSAYAYIATISGLIFIFNTIYQIMFLKRLSIVEILKSTSKRYIKRGNSLLGIVGIIVITASVVIFHNISNYEINDQPRILIKMFIADIIALYFAIGFAMELIIKILKRSKRIYNNNILCINSFLHRFIAYRTVLYVVIILVAGGIGFISVSYSNYISIDNNLNSIDPYDLSFTVQNDLYKNSLKSTVEASGAKIKSYKVLQGINVFYLVVSKEKINWNGIMIMATSESRYNKLNKDRVAVRRGHAIFAQAGGNNYQVGGIVIDFPKEDDYENSETFRLFCNNGIFPFTRYTKLKQNKGYIYVPEKNITYKDKTINNTLFNSQGTFVRGVSVILSDEDYEKLKKNSSKSSIYDDVLINLNNNNEYKSIEKNLSYNLNKIGGKKLKDTLFLKKKKFSDRMNNDGFSLFAYSFLGVTLLIGSAAILYFKAFTSIEEDRELSKKLFKIGLTNREINNIIIKEIGSIFLVPSIIAIVVTGYYMSTMYKDLKYANYLWHNTLLIFIIYGVIQITFFLLTTSRYLKEIEN</sequence>
<feature type="transmembrane region" description="Helical" evidence="6">
    <location>
        <begin position="152"/>
        <end position="175"/>
    </location>
</feature>
<dbReference type="EMBL" id="JBJIAA010000015">
    <property type="protein sequence ID" value="MFL0252221.1"/>
    <property type="molecule type" value="Genomic_DNA"/>
</dbReference>
<dbReference type="InterPro" id="IPR027022">
    <property type="entry name" value="ABC_permease_BceB-typ"/>
</dbReference>
<keyword evidence="6" id="KW-0813">Transport</keyword>
<organism evidence="8 9">
    <name type="scientific">Clostridium neuense</name>
    <dbReference type="NCBI Taxonomy" id="1728934"/>
    <lineage>
        <taxon>Bacteria</taxon>
        <taxon>Bacillati</taxon>
        <taxon>Bacillota</taxon>
        <taxon>Clostridia</taxon>
        <taxon>Eubacteriales</taxon>
        <taxon>Clostridiaceae</taxon>
        <taxon>Clostridium</taxon>
    </lineage>
</organism>
<evidence type="ECO:0000256" key="2">
    <source>
        <dbReference type="ARBA" id="ARBA00022475"/>
    </source>
</evidence>
<dbReference type="PANTHER" id="PTHR46795">
    <property type="entry name" value="ABC TRANSPORTER PERMEASE-RELATED-RELATED"/>
    <property type="match status" value="1"/>
</dbReference>
<evidence type="ECO:0000313" key="9">
    <source>
        <dbReference type="Proteomes" id="UP001623592"/>
    </source>
</evidence>
<keyword evidence="4 6" id="KW-1133">Transmembrane helix</keyword>
<feature type="transmembrane region" description="Helical" evidence="6">
    <location>
        <begin position="554"/>
        <end position="574"/>
    </location>
</feature>
<dbReference type="PANTHER" id="PTHR46795:SF3">
    <property type="entry name" value="ABC TRANSPORTER PERMEASE"/>
    <property type="match status" value="1"/>
</dbReference>
<evidence type="ECO:0000256" key="1">
    <source>
        <dbReference type="ARBA" id="ARBA00004651"/>
    </source>
</evidence>
<evidence type="ECO:0000259" key="7">
    <source>
        <dbReference type="Pfam" id="PF02687"/>
    </source>
</evidence>
<gene>
    <name evidence="8" type="ORF">ACJDT4_17550</name>
</gene>
<feature type="transmembrane region" description="Helical" evidence="6">
    <location>
        <begin position="281"/>
        <end position="301"/>
    </location>
</feature>
<feature type="transmembrane region" description="Helical" evidence="6">
    <location>
        <begin position="639"/>
        <end position="661"/>
    </location>
</feature>
<keyword evidence="5 6" id="KW-0472">Membrane</keyword>